<dbReference type="Proteomes" id="UP000298652">
    <property type="component" value="Chromosome 7"/>
</dbReference>
<evidence type="ECO:0000256" key="1">
    <source>
        <dbReference type="SAM" id="MobiDB-lite"/>
    </source>
</evidence>
<dbReference type="AlphaFoldDB" id="A0A4U6TTZ7"/>
<accession>A0A4U6TTZ7</accession>
<evidence type="ECO:0000313" key="3">
    <source>
        <dbReference type="Proteomes" id="UP000298652"/>
    </source>
</evidence>
<dbReference type="EMBL" id="CM016558">
    <property type="protein sequence ID" value="TKW04229.1"/>
    <property type="molecule type" value="Genomic_DNA"/>
</dbReference>
<feature type="compositionally biased region" description="Basic residues" evidence="1">
    <location>
        <begin position="50"/>
        <end position="62"/>
    </location>
</feature>
<keyword evidence="3" id="KW-1185">Reference proteome</keyword>
<organism evidence="2 3">
    <name type="scientific">Setaria viridis</name>
    <name type="common">Green bristlegrass</name>
    <name type="synonym">Setaria italica subsp. viridis</name>
    <dbReference type="NCBI Taxonomy" id="4556"/>
    <lineage>
        <taxon>Eukaryota</taxon>
        <taxon>Viridiplantae</taxon>
        <taxon>Streptophyta</taxon>
        <taxon>Embryophyta</taxon>
        <taxon>Tracheophyta</taxon>
        <taxon>Spermatophyta</taxon>
        <taxon>Magnoliopsida</taxon>
        <taxon>Liliopsida</taxon>
        <taxon>Poales</taxon>
        <taxon>Poaceae</taxon>
        <taxon>PACMAD clade</taxon>
        <taxon>Panicoideae</taxon>
        <taxon>Panicodae</taxon>
        <taxon>Paniceae</taxon>
        <taxon>Cenchrinae</taxon>
        <taxon>Setaria</taxon>
    </lineage>
</organism>
<reference evidence="2" key="1">
    <citation type="submission" date="2019-03" db="EMBL/GenBank/DDBJ databases">
        <title>WGS assembly of Setaria viridis.</title>
        <authorList>
            <person name="Huang P."/>
            <person name="Jenkins J."/>
            <person name="Grimwood J."/>
            <person name="Barry K."/>
            <person name="Healey A."/>
            <person name="Mamidi S."/>
            <person name="Sreedasyam A."/>
            <person name="Shu S."/>
            <person name="Feldman M."/>
            <person name="Wu J."/>
            <person name="Yu Y."/>
            <person name="Chen C."/>
            <person name="Johnson J."/>
            <person name="Rokhsar D."/>
            <person name="Baxter I."/>
            <person name="Schmutz J."/>
            <person name="Brutnell T."/>
            <person name="Kellogg E."/>
        </authorList>
    </citation>
    <scope>NUCLEOTIDE SEQUENCE [LARGE SCALE GENOMIC DNA]</scope>
</reference>
<sequence>MAELGTRQALAKRFAQPAPRAASSAFGYLGARRSQALPKLVSSGKSSSPHGHRVPAARTALH</sequence>
<name>A0A4U6TTZ7_SETVI</name>
<feature type="region of interest" description="Disordered" evidence="1">
    <location>
        <begin position="1"/>
        <end position="21"/>
    </location>
</feature>
<feature type="region of interest" description="Disordered" evidence="1">
    <location>
        <begin position="39"/>
        <end position="62"/>
    </location>
</feature>
<dbReference type="Gramene" id="TKW04229">
    <property type="protein sequence ID" value="TKW04229"/>
    <property type="gene ID" value="SEVIR_7G095150v2"/>
</dbReference>
<protein>
    <submittedName>
        <fullName evidence="2">Uncharacterized protein</fullName>
    </submittedName>
</protein>
<proteinExistence type="predicted"/>
<evidence type="ECO:0000313" key="2">
    <source>
        <dbReference type="EMBL" id="TKW04229.1"/>
    </source>
</evidence>
<gene>
    <name evidence="2" type="ORF">SEVIR_7G095150v2</name>
</gene>